<reference evidence="2 3" key="1">
    <citation type="journal article" date="2013" name="Genome Announc.">
        <title>Draft Genome Sequence of Streptomyces viridochromogenes Strain Tu57, Producer of Avilamycin.</title>
        <authorList>
            <person name="Gruning B.A."/>
            <person name="Erxleben A."/>
            <person name="Hahnlein A."/>
            <person name="Gunther S."/>
        </authorList>
    </citation>
    <scope>NUCLEOTIDE SEQUENCE [LARGE SCALE GENOMIC DNA]</scope>
    <source>
        <strain evidence="2 3">Tue57</strain>
    </source>
</reference>
<organism evidence="2 3">
    <name type="scientific">Streptomyces viridochromogenes Tue57</name>
    <dbReference type="NCBI Taxonomy" id="1160705"/>
    <lineage>
        <taxon>Bacteria</taxon>
        <taxon>Bacillati</taxon>
        <taxon>Actinomycetota</taxon>
        <taxon>Actinomycetes</taxon>
        <taxon>Kitasatosporales</taxon>
        <taxon>Streptomycetaceae</taxon>
        <taxon>Streptomyces</taxon>
    </lineage>
</organism>
<evidence type="ECO:0000313" key="2">
    <source>
        <dbReference type="EMBL" id="ELS54978.1"/>
    </source>
</evidence>
<dbReference type="AlphaFoldDB" id="L8PFY2"/>
<comment type="caution">
    <text evidence="2">The sequence shown here is derived from an EMBL/GenBank/DDBJ whole genome shotgun (WGS) entry which is preliminary data.</text>
</comment>
<accession>L8PFY2</accession>
<evidence type="ECO:0000256" key="1">
    <source>
        <dbReference type="SAM" id="MobiDB-lite"/>
    </source>
</evidence>
<dbReference type="EMBL" id="AMLP01000124">
    <property type="protein sequence ID" value="ELS54978.1"/>
    <property type="molecule type" value="Genomic_DNA"/>
</dbReference>
<name>L8PFY2_STRVR</name>
<dbReference type="Proteomes" id="UP000011205">
    <property type="component" value="Unassembled WGS sequence"/>
</dbReference>
<protein>
    <submittedName>
        <fullName evidence="2">Uncharacterized protein</fullName>
    </submittedName>
</protein>
<sequence length="47" mass="4915">MRSAGGSGDGRGGEAGKMSPSSRSTLLLRLSVGRTHRVRERCAARGE</sequence>
<feature type="compositionally biased region" description="Gly residues" evidence="1">
    <location>
        <begin position="1"/>
        <end position="15"/>
    </location>
</feature>
<evidence type="ECO:0000313" key="3">
    <source>
        <dbReference type="Proteomes" id="UP000011205"/>
    </source>
</evidence>
<proteinExistence type="predicted"/>
<gene>
    <name evidence="2" type="ORF">STVIR_4159</name>
</gene>
<feature type="region of interest" description="Disordered" evidence="1">
    <location>
        <begin position="1"/>
        <end position="26"/>
    </location>
</feature>